<evidence type="ECO:0000256" key="1">
    <source>
        <dbReference type="ARBA" id="ARBA00022723"/>
    </source>
</evidence>
<proteinExistence type="predicted"/>
<dbReference type="GO" id="GO:0046872">
    <property type="term" value="F:metal ion binding"/>
    <property type="evidence" value="ECO:0007669"/>
    <property type="project" value="UniProtKB-KW"/>
</dbReference>
<dbReference type="Gene3D" id="1.10.1280.10">
    <property type="entry name" value="Di-copper center containing domain from catechol oxidase"/>
    <property type="match status" value="1"/>
</dbReference>
<dbReference type="InterPro" id="IPR050316">
    <property type="entry name" value="Tyrosinase/Hemocyanin"/>
</dbReference>
<dbReference type="Proteomes" id="UP000250140">
    <property type="component" value="Unassembled WGS sequence"/>
</dbReference>
<dbReference type="PANTHER" id="PTHR11474">
    <property type="entry name" value="TYROSINASE FAMILY MEMBER"/>
    <property type="match status" value="1"/>
</dbReference>
<evidence type="ECO:0000256" key="2">
    <source>
        <dbReference type="ARBA" id="ARBA00023002"/>
    </source>
</evidence>
<protein>
    <submittedName>
        <fullName evidence="4">Di-copper centre-containing protein</fullName>
    </submittedName>
</protein>
<dbReference type="InterPro" id="IPR008922">
    <property type="entry name" value="Di-copper_centre_dom_sf"/>
</dbReference>
<evidence type="ECO:0000259" key="3">
    <source>
        <dbReference type="PROSITE" id="PS00497"/>
    </source>
</evidence>
<dbReference type="Pfam" id="PF00264">
    <property type="entry name" value="Tyrosinase"/>
    <property type="match status" value="1"/>
</dbReference>
<name>A0A8E2JW89_9PEZI</name>
<dbReference type="PROSITE" id="PS00497">
    <property type="entry name" value="TYROSINASE_1"/>
    <property type="match status" value="1"/>
</dbReference>
<sequence length="245" mass="26984">MSATHPFWREIRDHGVIPALSPPQAIGTFLRSFPAAARLRTPVESQCSPENISVRKEWGSLSKFERKEYIDAVLCLQKKPSIFDPGLVPGAKSRADDFTATHINLTSSAHLDGIFLSWHRNFVRLHEKALREECGYKGAQPYWNWPLWCHNLAGSPLFDGSPTSLSDDGVFDNSTGIYVVGGGATLPHGTGGGCVKDGPFQNMTSNLGPFDFSLVFAGLPTNWSAYNPHCLKRDLNSYVATRYGN</sequence>
<accession>A0A8E2JW89</accession>
<keyword evidence="1" id="KW-0479">Metal-binding</keyword>
<reference evidence="4 5" key="1">
    <citation type="journal article" date="2016" name="Nat. Commun.">
        <title>Ectomycorrhizal ecology is imprinted in the genome of the dominant symbiotic fungus Cenococcum geophilum.</title>
        <authorList>
            <consortium name="DOE Joint Genome Institute"/>
            <person name="Peter M."/>
            <person name="Kohler A."/>
            <person name="Ohm R.A."/>
            <person name="Kuo A."/>
            <person name="Krutzmann J."/>
            <person name="Morin E."/>
            <person name="Arend M."/>
            <person name="Barry K.W."/>
            <person name="Binder M."/>
            <person name="Choi C."/>
            <person name="Clum A."/>
            <person name="Copeland A."/>
            <person name="Grisel N."/>
            <person name="Haridas S."/>
            <person name="Kipfer T."/>
            <person name="LaButti K."/>
            <person name="Lindquist E."/>
            <person name="Lipzen A."/>
            <person name="Maire R."/>
            <person name="Meier B."/>
            <person name="Mihaltcheva S."/>
            <person name="Molinier V."/>
            <person name="Murat C."/>
            <person name="Poggeler S."/>
            <person name="Quandt C.A."/>
            <person name="Sperisen C."/>
            <person name="Tritt A."/>
            <person name="Tisserant E."/>
            <person name="Crous P.W."/>
            <person name="Henrissat B."/>
            <person name="Nehls U."/>
            <person name="Egli S."/>
            <person name="Spatafora J.W."/>
            <person name="Grigoriev I.V."/>
            <person name="Martin F.M."/>
        </authorList>
    </citation>
    <scope>NUCLEOTIDE SEQUENCE [LARGE SCALE GENOMIC DNA]</scope>
    <source>
        <strain evidence="4 5">CBS 207.34</strain>
    </source>
</reference>
<dbReference type="GO" id="GO:0016491">
    <property type="term" value="F:oxidoreductase activity"/>
    <property type="evidence" value="ECO:0007669"/>
    <property type="project" value="UniProtKB-KW"/>
</dbReference>
<dbReference type="SUPFAM" id="SSF48056">
    <property type="entry name" value="Di-copper centre-containing domain"/>
    <property type="match status" value="1"/>
</dbReference>
<keyword evidence="5" id="KW-1185">Reference proteome</keyword>
<evidence type="ECO:0000313" key="4">
    <source>
        <dbReference type="EMBL" id="OCL11990.1"/>
    </source>
</evidence>
<feature type="domain" description="Tyrosinase copper-binding" evidence="3">
    <location>
        <begin position="110"/>
        <end position="127"/>
    </location>
</feature>
<organism evidence="4 5">
    <name type="scientific">Glonium stellatum</name>
    <dbReference type="NCBI Taxonomy" id="574774"/>
    <lineage>
        <taxon>Eukaryota</taxon>
        <taxon>Fungi</taxon>
        <taxon>Dikarya</taxon>
        <taxon>Ascomycota</taxon>
        <taxon>Pezizomycotina</taxon>
        <taxon>Dothideomycetes</taxon>
        <taxon>Pleosporomycetidae</taxon>
        <taxon>Gloniales</taxon>
        <taxon>Gloniaceae</taxon>
        <taxon>Glonium</taxon>
    </lineage>
</organism>
<gene>
    <name evidence="4" type="ORF">AOQ84DRAFT_352747</name>
</gene>
<evidence type="ECO:0000313" key="5">
    <source>
        <dbReference type="Proteomes" id="UP000250140"/>
    </source>
</evidence>
<dbReference type="InterPro" id="IPR002227">
    <property type="entry name" value="Tyrosinase_Cu-bd"/>
</dbReference>
<dbReference type="OrthoDB" id="6132182at2759"/>
<dbReference type="PANTHER" id="PTHR11474:SF125">
    <property type="entry name" value="N-ACETYL-6-HYDROXYTRYPTOPHAN OXIDASE IVOB-RELATED"/>
    <property type="match status" value="1"/>
</dbReference>
<keyword evidence="2" id="KW-0560">Oxidoreductase</keyword>
<dbReference type="AlphaFoldDB" id="A0A8E2JW89"/>
<dbReference type="EMBL" id="KV748948">
    <property type="protein sequence ID" value="OCL11990.1"/>
    <property type="molecule type" value="Genomic_DNA"/>
</dbReference>